<accession>A0A0Q9YLS5</accession>
<keyword evidence="1" id="KW-0472">Membrane</keyword>
<dbReference type="EMBL" id="LKHV01000014">
    <property type="protein sequence ID" value="KRG17607.1"/>
    <property type="molecule type" value="Genomic_DNA"/>
</dbReference>
<comment type="caution">
    <text evidence="3">The sequence shown here is derived from an EMBL/GenBank/DDBJ whole genome shotgun (WGS) entry which is preliminary data.</text>
</comment>
<dbReference type="Proteomes" id="UP000051494">
    <property type="component" value="Unassembled WGS sequence"/>
</dbReference>
<sequence>MNIKIQYIIDGLSLARASFIFSEKKPFILYSIGFFNIIAALFSVIMITKGLLLNLTQQELILLIVMLLWLFARKPLVRWIFKRKMKKINTIGKTMVIEISRNGIMWSGEGIKTGHLAWQYISYILEIKNGFIIPYSVNRFLWLPNTGFKSKLQIEKIKTLIIEKHVPLRVYPKLEC</sequence>
<gene>
    <name evidence="4" type="ORF">CC99x_000665</name>
    <name evidence="3" type="ORF">CC99x_02206</name>
</gene>
<evidence type="ECO:0000313" key="3">
    <source>
        <dbReference type="EMBL" id="KRG17607.1"/>
    </source>
</evidence>
<keyword evidence="1" id="KW-1133">Transmembrane helix</keyword>
<reference evidence="3" key="1">
    <citation type="submission" date="2015-09" db="EMBL/GenBank/DDBJ databases">
        <title>Draft Genome Sequences of Two Novel Amoeba-resistant Intranuclear Bacteria, Candidatus Berkiella cookevillensis and Candidatus Berkiella aquae.</title>
        <authorList>
            <person name="Mehari Y.T."/>
            <person name="Arivett B.A."/>
            <person name="Farone A.L."/>
            <person name="Gunderson J.H."/>
            <person name="Farone M.B."/>
        </authorList>
    </citation>
    <scope>NUCLEOTIDE SEQUENCE [LARGE SCALE GENOMIC DNA]</scope>
    <source>
        <strain evidence="3">CC99</strain>
    </source>
</reference>
<evidence type="ECO:0000256" key="1">
    <source>
        <dbReference type="SAM" id="Phobius"/>
    </source>
</evidence>
<evidence type="ECO:0000313" key="5">
    <source>
        <dbReference type="Proteomes" id="UP000051494"/>
    </source>
</evidence>
<organism evidence="3">
    <name type="scientific">Candidatus Berkiella cookevillensis</name>
    <dbReference type="NCBI Taxonomy" id="437022"/>
    <lineage>
        <taxon>Bacteria</taxon>
        <taxon>Pseudomonadati</taxon>
        <taxon>Pseudomonadota</taxon>
        <taxon>Gammaproteobacteria</taxon>
        <taxon>Candidatus Berkiellales</taxon>
        <taxon>Candidatus Berkiellaceae</taxon>
        <taxon>Candidatus Berkiella</taxon>
    </lineage>
</organism>
<feature type="transmembrane region" description="Helical" evidence="1">
    <location>
        <begin position="60"/>
        <end position="81"/>
    </location>
</feature>
<protein>
    <recommendedName>
        <fullName evidence="2">YcxB-like C-terminal domain-containing protein</fullName>
    </recommendedName>
</protein>
<feature type="transmembrane region" description="Helical" evidence="1">
    <location>
        <begin position="27"/>
        <end position="48"/>
    </location>
</feature>
<dbReference type="Pfam" id="PF14317">
    <property type="entry name" value="YcxB"/>
    <property type="match status" value="1"/>
</dbReference>
<dbReference type="AlphaFoldDB" id="A0A0Q9YLS5"/>
<reference evidence="4" key="3">
    <citation type="submission" date="2021-06" db="EMBL/GenBank/DDBJ databases">
        <title>Genomic Description and Analysis of Intracellular Bacteria, Candidatus Berkiella cookevillensis and Candidatus Berkiella aquae.</title>
        <authorList>
            <person name="Kidane D.T."/>
            <person name="Mehari Y.T."/>
            <person name="Rice F.C."/>
            <person name="Arivett B.A."/>
            <person name="Farone A.L."/>
            <person name="Berk S.G."/>
            <person name="Farone M.B."/>
        </authorList>
    </citation>
    <scope>NUCLEOTIDE SEQUENCE</scope>
    <source>
        <strain evidence="4">CC99</strain>
    </source>
</reference>
<evidence type="ECO:0000259" key="2">
    <source>
        <dbReference type="Pfam" id="PF14317"/>
    </source>
</evidence>
<dbReference type="STRING" id="437022.CC99x_02206"/>
<feature type="domain" description="YcxB-like C-terminal" evidence="2">
    <location>
        <begin position="100"/>
        <end position="161"/>
    </location>
</feature>
<keyword evidence="1" id="KW-0812">Transmembrane</keyword>
<dbReference type="InterPro" id="IPR025588">
    <property type="entry name" value="YcxB-like_C"/>
</dbReference>
<proteinExistence type="predicted"/>
<reference evidence="4" key="2">
    <citation type="journal article" date="2016" name="Genome Announc.">
        <title>Draft Genome Sequences of Two Novel Amoeba-Resistant Intranuclear Bacteria, 'Candidatus Berkiella cookevillensis' and 'Candidatus Berkiella aquae'.</title>
        <authorList>
            <person name="Mehari Y.T."/>
            <person name="Arivett B.A."/>
            <person name="Farone A.L."/>
            <person name="Gunderson J.H."/>
            <person name="Farone M.B."/>
        </authorList>
    </citation>
    <scope>NUCLEOTIDE SEQUENCE</scope>
    <source>
        <strain evidence="4">CC99</strain>
    </source>
</reference>
<dbReference type="RefSeq" id="WP_057625306.1">
    <property type="nucleotide sequence ID" value="NZ_LKHV02000001.1"/>
</dbReference>
<evidence type="ECO:0000313" key="4">
    <source>
        <dbReference type="EMBL" id="MCS5707406.1"/>
    </source>
</evidence>
<dbReference type="EMBL" id="LKHV02000001">
    <property type="protein sequence ID" value="MCS5707406.1"/>
    <property type="molecule type" value="Genomic_DNA"/>
</dbReference>
<name>A0A0Q9YLS5_9GAMM</name>
<dbReference type="OrthoDB" id="9857966at2"/>
<keyword evidence="5" id="KW-1185">Reference proteome</keyword>